<proteinExistence type="predicted"/>
<name>A0A382YTM8_9ZZZZ</name>
<organism evidence="1">
    <name type="scientific">marine metagenome</name>
    <dbReference type="NCBI Taxonomy" id="408172"/>
    <lineage>
        <taxon>unclassified sequences</taxon>
        <taxon>metagenomes</taxon>
        <taxon>ecological metagenomes</taxon>
    </lineage>
</organism>
<accession>A0A382YTM8</accession>
<dbReference type="AlphaFoldDB" id="A0A382YTM8"/>
<gene>
    <name evidence="1" type="ORF">METZ01_LOCUS439476</name>
</gene>
<feature type="non-terminal residue" evidence="1">
    <location>
        <position position="1"/>
    </location>
</feature>
<sequence length="27" mass="2992">VSDRTEALLAEMTVEEKATLMTGRGPW</sequence>
<feature type="non-terminal residue" evidence="1">
    <location>
        <position position="27"/>
    </location>
</feature>
<protein>
    <submittedName>
        <fullName evidence="1">Uncharacterized protein</fullName>
    </submittedName>
</protein>
<reference evidence="1" key="1">
    <citation type="submission" date="2018-05" db="EMBL/GenBank/DDBJ databases">
        <authorList>
            <person name="Lanie J.A."/>
            <person name="Ng W.-L."/>
            <person name="Kazmierczak K.M."/>
            <person name="Andrzejewski T.M."/>
            <person name="Davidsen T.M."/>
            <person name="Wayne K.J."/>
            <person name="Tettelin H."/>
            <person name="Glass J.I."/>
            <person name="Rusch D."/>
            <person name="Podicherti R."/>
            <person name="Tsui H.-C.T."/>
            <person name="Winkler M.E."/>
        </authorList>
    </citation>
    <scope>NUCLEOTIDE SEQUENCE</scope>
</reference>
<dbReference type="EMBL" id="UINC01178458">
    <property type="protein sequence ID" value="SVD86622.1"/>
    <property type="molecule type" value="Genomic_DNA"/>
</dbReference>
<evidence type="ECO:0000313" key="1">
    <source>
        <dbReference type="EMBL" id="SVD86622.1"/>
    </source>
</evidence>